<dbReference type="Gene3D" id="3.60.10.10">
    <property type="entry name" value="Endonuclease/exonuclease/phosphatase"/>
    <property type="match status" value="1"/>
</dbReference>
<organism evidence="1 2">
    <name type="scientific">Octopus vulgaris</name>
    <name type="common">Common octopus</name>
    <dbReference type="NCBI Taxonomy" id="6645"/>
    <lineage>
        <taxon>Eukaryota</taxon>
        <taxon>Metazoa</taxon>
        <taxon>Spiralia</taxon>
        <taxon>Lophotrochozoa</taxon>
        <taxon>Mollusca</taxon>
        <taxon>Cephalopoda</taxon>
        <taxon>Coleoidea</taxon>
        <taxon>Octopodiformes</taxon>
        <taxon>Octopoda</taxon>
        <taxon>Incirrata</taxon>
        <taxon>Octopodidae</taxon>
        <taxon>Octopus</taxon>
    </lineage>
</organism>
<evidence type="ECO:0000313" key="1">
    <source>
        <dbReference type="EMBL" id="CAI9716754.1"/>
    </source>
</evidence>
<gene>
    <name evidence="1" type="ORF">OCTVUL_1B009807</name>
</gene>
<name>A0AA36AIK2_OCTVU</name>
<dbReference type="EMBL" id="OX597814">
    <property type="protein sequence ID" value="CAI9716754.1"/>
    <property type="molecule type" value="Genomic_DNA"/>
</dbReference>
<dbReference type="InterPro" id="IPR036691">
    <property type="entry name" value="Endo/exonu/phosph_ase_sf"/>
</dbReference>
<keyword evidence="2" id="KW-1185">Reference proteome</keyword>
<protein>
    <recommendedName>
        <fullName evidence="3">Craniofacial development protein 2-like</fullName>
    </recommendedName>
</protein>
<dbReference type="Proteomes" id="UP001162480">
    <property type="component" value="Chromosome 1"/>
</dbReference>
<sequence>MRHSGTPCRCDNGERLISFANANRLIVTNTWFQHPLRHLVTWRSNDGRTANQIDYILVRSGSASSVVDTHAYRGADTGSEHGLDHTLVRAILRLWMQAKPPPNHKKRIDILQLKLNAGNGFQLEL</sequence>
<evidence type="ECO:0008006" key="3">
    <source>
        <dbReference type="Google" id="ProtNLM"/>
    </source>
</evidence>
<dbReference type="SUPFAM" id="SSF56219">
    <property type="entry name" value="DNase I-like"/>
    <property type="match status" value="1"/>
</dbReference>
<accession>A0AA36AIK2</accession>
<dbReference type="AlphaFoldDB" id="A0AA36AIK2"/>
<proteinExistence type="predicted"/>
<reference evidence="1" key="1">
    <citation type="submission" date="2023-08" db="EMBL/GenBank/DDBJ databases">
        <authorList>
            <person name="Alioto T."/>
            <person name="Alioto T."/>
            <person name="Gomez Garrido J."/>
        </authorList>
    </citation>
    <scope>NUCLEOTIDE SEQUENCE</scope>
</reference>
<evidence type="ECO:0000313" key="2">
    <source>
        <dbReference type="Proteomes" id="UP001162480"/>
    </source>
</evidence>